<evidence type="ECO:0000259" key="5">
    <source>
        <dbReference type="Pfam" id="PF12766"/>
    </source>
</evidence>
<proteinExistence type="predicted"/>
<evidence type="ECO:0000256" key="1">
    <source>
        <dbReference type="ARBA" id="ARBA00001917"/>
    </source>
</evidence>
<keyword evidence="2" id="KW-0285">Flavoprotein</keyword>
<keyword evidence="7" id="KW-1185">Reference proteome</keyword>
<keyword evidence="4" id="KW-0560">Oxidoreductase</keyword>
<accession>A0ABN7IIX4</accession>
<dbReference type="Gene3D" id="2.30.110.10">
    <property type="entry name" value="Electron Transport, Fmn-binding Protein, Chain A"/>
    <property type="match status" value="1"/>
</dbReference>
<comment type="cofactor">
    <cofactor evidence="1">
        <name>FMN</name>
        <dbReference type="ChEBI" id="CHEBI:58210"/>
    </cofactor>
</comment>
<dbReference type="InterPro" id="IPR024624">
    <property type="entry name" value="Pyridox_Oxase_Alr4036_FMN-bd"/>
</dbReference>
<evidence type="ECO:0000313" key="6">
    <source>
        <dbReference type="EMBL" id="CAD6560817.1"/>
    </source>
</evidence>
<protein>
    <recommendedName>
        <fullName evidence="5">Pyridoxamine 5'-phosphate oxidase Alr4036 family FMN-binding domain-containing protein</fullName>
    </recommendedName>
</protein>
<reference evidence="6 7" key="1">
    <citation type="submission" date="2020-10" db="EMBL/GenBank/DDBJ databases">
        <authorList>
            <person name="Peeters C."/>
        </authorList>
    </citation>
    <scope>NUCLEOTIDE SEQUENCE [LARGE SCALE GENOMIC DNA]</scope>
    <source>
        <strain evidence="6 7">LMG 27952</strain>
    </source>
</reference>
<dbReference type="Pfam" id="PF12766">
    <property type="entry name" value="Pyridox_oxase_2"/>
    <property type="match status" value="1"/>
</dbReference>
<keyword evidence="3" id="KW-0288">FMN</keyword>
<dbReference type="InterPro" id="IPR012349">
    <property type="entry name" value="Split_barrel_FMN-bd"/>
</dbReference>
<evidence type="ECO:0000313" key="7">
    <source>
        <dbReference type="Proteomes" id="UP000656319"/>
    </source>
</evidence>
<comment type="caution">
    <text evidence="6">The sequence shown here is derived from an EMBL/GenBank/DDBJ whole genome shotgun (WGS) entry which is preliminary data.</text>
</comment>
<dbReference type="InterPro" id="IPR000659">
    <property type="entry name" value="Pyridox_Oxase"/>
</dbReference>
<evidence type="ECO:0000256" key="4">
    <source>
        <dbReference type="ARBA" id="ARBA00023002"/>
    </source>
</evidence>
<evidence type="ECO:0000256" key="2">
    <source>
        <dbReference type="ARBA" id="ARBA00022630"/>
    </source>
</evidence>
<organism evidence="6 7">
    <name type="scientific">Paraburkholderia hiiakae</name>
    <dbReference type="NCBI Taxonomy" id="1081782"/>
    <lineage>
        <taxon>Bacteria</taxon>
        <taxon>Pseudomonadati</taxon>
        <taxon>Pseudomonadota</taxon>
        <taxon>Betaproteobacteria</taxon>
        <taxon>Burkholderiales</taxon>
        <taxon>Burkholderiaceae</taxon>
        <taxon>Paraburkholderia</taxon>
    </lineage>
</organism>
<sequence length="204" mass="22254">MAVSCVVSNASNMDQIVDAVWARLHAGANADKERSPFTMLQAATIALDGAPAVRTVVLRRASREQRSVMFHTDVRSTKVAELRRDPRISLVGCDLDGGVQIRLHGVARIVEAPSETRGVWNSSRPRTLIVYRTPIAPATPITSPTEAHATTHVEGLDSSAGFDNFCLIEVAISRIDYLDLNPAGHMRASLVFEEGKWRGTWIAP</sequence>
<evidence type="ECO:0000256" key="3">
    <source>
        <dbReference type="ARBA" id="ARBA00022643"/>
    </source>
</evidence>
<dbReference type="Proteomes" id="UP000656319">
    <property type="component" value="Unassembled WGS sequence"/>
</dbReference>
<dbReference type="PANTHER" id="PTHR10851:SF3">
    <property type="entry name" value="PYRIDOXINE_PYRIDOXAMINE 5'-PHOSPHATE OXIDASE 2"/>
    <property type="match status" value="1"/>
</dbReference>
<dbReference type="EMBL" id="CAJHCQ010000032">
    <property type="protein sequence ID" value="CAD6560817.1"/>
    <property type="molecule type" value="Genomic_DNA"/>
</dbReference>
<dbReference type="PANTHER" id="PTHR10851">
    <property type="entry name" value="PYRIDOXINE-5-PHOSPHATE OXIDASE"/>
    <property type="match status" value="1"/>
</dbReference>
<dbReference type="SUPFAM" id="SSF50475">
    <property type="entry name" value="FMN-binding split barrel"/>
    <property type="match status" value="1"/>
</dbReference>
<gene>
    <name evidence="6" type="ORF">LMG27952_07256</name>
</gene>
<name>A0ABN7IIX4_9BURK</name>
<feature type="domain" description="Pyridoxamine 5'-phosphate oxidase Alr4036 family FMN-binding" evidence="5">
    <location>
        <begin position="20"/>
        <end position="110"/>
    </location>
</feature>